<dbReference type="AlphaFoldDB" id="A0A3E5GI80"/>
<evidence type="ECO:0000313" key="2">
    <source>
        <dbReference type="EMBL" id="RGO34629.1"/>
    </source>
</evidence>
<dbReference type="SUPFAM" id="SSF52540">
    <property type="entry name" value="P-loop containing nucleoside triphosphate hydrolases"/>
    <property type="match status" value="1"/>
</dbReference>
<feature type="domain" description="Endonuclease GajA/Old nuclease/RecF-like AAA" evidence="1">
    <location>
        <begin position="7"/>
        <end position="46"/>
    </location>
</feature>
<protein>
    <recommendedName>
        <fullName evidence="1">Endonuclease GajA/Old nuclease/RecF-like AAA domain-containing protein</fullName>
    </recommendedName>
</protein>
<dbReference type="Gene3D" id="3.40.50.300">
    <property type="entry name" value="P-loop containing nucleotide triphosphate hydrolases"/>
    <property type="match status" value="1"/>
</dbReference>
<gene>
    <name evidence="2" type="ORF">DXB16_03850</name>
</gene>
<dbReference type="EMBL" id="QSVN01000002">
    <property type="protein sequence ID" value="RGO34629.1"/>
    <property type="molecule type" value="Genomic_DNA"/>
</dbReference>
<name>A0A3E5GI80_9FIRM</name>
<comment type="caution">
    <text evidence="2">The sequence shown here is derived from an EMBL/GenBank/DDBJ whole genome shotgun (WGS) entry which is preliminary data.</text>
</comment>
<evidence type="ECO:0000313" key="3">
    <source>
        <dbReference type="Proteomes" id="UP000261285"/>
    </source>
</evidence>
<organism evidence="2 3">
    <name type="scientific">Dorea longicatena</name>
    <dbReference type="NCBI Taxonomy" id="88431"/>
    <lineage>
        <taxon>Bacteria</taxon>
        <taxon>Bacillati</taxon>
        <taxon>Bacillota</taxon>
        <taxon>Clostridia</taxon>
        <taxon>Lachnospirales</taxon>
        <taxon>Lachnospiraceae</taxon>
        <taxon>Dorea</taxon>
    </lineage>
</organism>
<reference evidence="2 3" key="1">
    <citation type="submission" date="2018-08" db="EMBL/GenBank/DDBJ databases">
        <title>A genome reference for cultivated species of the human gut microbiota.</title>
        <authorList>
            <person name="Zou Y."/>
            <person name="Xue W."/>
            <person name="Luo G."/>
        </authorList>
    </citation>
    <scope>NUCLEOTIDE SEQUENCE [LARGE SCALE GENOMIC DNA]</scope>
    <source>
        <strain evidence="2 3">OM02-16</strain>
    </source>
</reference>
<dbReference type="InterPro" id="IPR027417">
    <property type="entry name" value="P-loop_NTPase"/>
</dbReference>
<sequence>MIGGKNMKINTIKIKNFRGIPDMEISLERISFFTGPCGAGKTSVLKQVHI</sequence>
<evidence type="ECO:0000259" key="1">
    <source>
        <dbReference type="Pfam" id="PF13175"/>
    </source>
</evidence>
<dbReference type="Proteomes" id="UP000261285">
    <property type="component" value="Unassembled WGS sequence"/>
</dbReference>
<accession>A0A3E5GI80</accession>
<proteinExistence type="predicted"/>
<dbReference type="InterPro" id="IPR041685">
    <property type="entry name" value="AAA_GajA/Old/RecF-like"/>
</dbReference>
<dbReference type="Pfam" id="PF13175">
    <property type="entry name" value="AAA_15"/>
    <property type="match status" value="1"/>
</dbReference>